<keyword evidence="1" id="KW-1133">Transmembrane helix</keyword>
<keyword evidence="1" id="KW-0812">Transmembrane</keyword>
<organism evidence="2 3">
    <name type="scientific">Metallosphaera cuprina (strain Ar-4)</name>
    <dbReference type="NCBI Taxonomy" id="1006006"/>
    <lineage>
        <taxon>Archaea</taxon>
        <taxon>Thermoproteota</taxon>
        <taxon>Thermoprotei</taxon>
        <taxon>Sulfolobales</taxon>
        <taxon>Sulfolobaceae</taxon>
        <taxon>Metallosphaera</taxon>
    </lineage>
</organism>
<dbReference type="KEGG" id="mcn:Mcup_0099"/>
<dbReference type="EMBL" id="CP002656">
    <property type="protein sequence ID" value="AEB94208.1"/>
    <property type="molecule type" value="Genomic_DNA"/>
</dbReference>
<name>F4FY10_METCR</name>
<dbReference type="Pfam" id="PF01998">
    <property type="entry name" value="DUF131"/>
    <property type="match status" value="1"/>
</dbReference>
<evidence type="ECO:0000313" key="2">
    <source>
        <dbReference type="EMBL" id="AEB94208.1"/>
    </source>
</evidence>
<dbReference type="InterPro" id="IPR002849">
    <property type="entry name" value="DUF131"/>
</dbReference>
<keyword evidence="1" id="KW-0472">Membrane</keyword>
<proteinExistence type="predicted"/>
<protein>
    <recommendedName>
        <fullName evidence="4">DUF131 domain-containing protein</fullName>
    </recommendedName>
</protein>
<feature type="transmembrane region" description="Helical" evidence="1">
    <location>
        <begin position="53"/>
        <end position="78"/>
    </location>
</feature>
<sequence>MRLTLVGMALIFIGFLILLASTFAGPLSGSSFSGVVLIGPIPIIFGKGYSGDIIQLMIIGIIFTIIALIFFLSSIWIFRRSNPKMD</sequence>
<dbReference type="NCBIfam" id="TIGR00304">
    <property type="entry name" value="TIGR00304 family membrane protein"/>
    <property type="match status" value="1"/>
</dbReference>
<evidence type="ECO:0008006" key="4">
    <source>
        <dbReference type="Google" id="ProtNLM"/>
    </source>
</evidence>
<evidence type="ECO:0000256" key="1">
    <source>
        <dbReference type="SAM" id="Phobius"/>
    </source>
</evidence>
<evidence type="ECO:0000313" key="3">
    <source>
        <dbReference type="Proteomes" id="UP000007812"/>
    </source>
</evidence>
<dbReference type="HOGENOM" id="CLU_149108_4_0_2"/>
<gene>
    <name evidence="2" type="ordered locus">Mcup_0099</name>
</gene>
<dbReference type="eggNOG" id="arCOG02719">
    <property type="taxonomic scope" value="Archaea"/>
</dbReference>
<dbReference type="PATRIC" id="fig|1006006.8.peg.99"/>
<dbReference type="STRING" id="1006006.Mcup_0099"/>
<accession>F4FY10</accession>
<reference evidence="2 3" key="1">
    <citation type="journal article" date="2011" name="J. Bacteriol.">
        <title>Complete genome sequence of Metallosphaera cuprina, a metal sulfide-oxidizing archaeon from a hot spring.</title>
        <authorList>
            <person name="Liu L.J."/>
            <person name="You X.Y."/>
            <person name="Zheng H."/>
            <person name="Wang S."/>
            <person name="Jiang C.Y."/>
            <person name="Liu S.J."/>
        </authorList>
    </citation>
    <scope>NUCLEOTIDE SEQUENCE [LARGE SCALE GENOMIC DNA]</scope>
    <source>
        <strain evidence="2 3">Ar-4</strain>
    </source>
</reference>
<keyword evidence="3" id="KW-1185">Reference proteome</keyword>
<dbReference type="AlphaFoldDB" id="F4FY10"/>
<dbReference type="RefSeq" id="WP_013736708.1">
    <property type="nucleotide sequence ID" value="NC_015435.1"/>
</dbReference>
<dbReference type="GeneID" id="10492294"/>
<dbReference type="Proteomes" id="UP000007812">
    <property type="component" value="Chromosome"/>
</dbReference>